<dbReference type="AlphaFoldDB" id="A0A0A9BFM3"/>
<protein>
    <submittedName>
        <fullName evidence="1">Uncharacterized protein</fullName>
    </submittedName>
</protein>
<proteinExistence type="predicted"/>
<organism evidence="1">
    <name type="scientific">Arundo donax</name>
    <name type="common">Giant reed</name>
    <name type="synonym">Donax arundinaceus</name>
    <dbReference type="NCBI Taxonomy" id="35708"/>
    <lineage>
        <taxon>Eukaryota</taxon>
        <taxon>Viridiplantae</taxon>
        <taxon>Streptophyta</taxon>
        <taxon>Embryophyta</taxon>
        <taxon>Tracheophyta</taxon>
        <taxon>Spermatophyta</taxon>
        <taxon>Magnoliopsida</taxon>
        <taxon>Liliopsida</taxon>
        <taxon>Poales</taxon>
        <taxon>Poaceae</taxon>
        <taxon>PACMAD clade</taxon>
        <taxon>Arundinoideae</taxon>
        <taxon>Arundineae</taxon>
        <taxon>Arundo</taxon>
    </lineage>
</organism>
<sequence length="31" mass="3373">MVVVQLSLLEALCLPLLPLQLVLLSHLGFSI</sequence>
<accession>A0A0A9BFM3</accession>
<evidence type="ECO:0000313" key="1">
    <source>
        <dbReference type="EMBL" id="JAD58082.1"/>
    </source>
</evidence>
<reference evidence="1" key="1">
    <citation type="submission" date="2014-09" db="EMBL/GenBank/DDBJ databases">
        <authorList>
            <person name="Magalhaes I.L.F."/>
            <person name="Oliveira U."/>
            <person name="Santos F.R."/>
            <person name="Vidigal T.H.D.A."/>
            <person name="Brescovit A.D."/>
            <person name="Santos A.J."/>
        </authorList>
    </citation>
    <scope>NUCLEOTIDE SEQUENCE</scope>
    <source>
        <tissue evidence="1">Shoot tissue taken approximately 20 cm above the soil surface</tissue>
    </source>
</reference>
<dbReference type="EMBL" id="GBRH01239813">
    <property type="protein sequence ID" value="JAD58082.1"/>
    <property type="molecule type" value="Transcribed_RNA"/>
</dbReference>
<reference evidence="1" key="2">
    <citation type="journal article" date="2015" name="Data Brief">
        <title>Shoot transcriptome of the giant reed, Arundo donax.</title>
        <authorList>
            <person name="Barrero R.A."/>
            <person name="Guerrero F.D."/>
            <person name="Moolhuijzen P."/>
            <person name="Goolsby J.A."/>
            <person name="Tidwell J."/>
            <person name="Bellgard S.E."/>
            <person name="Bellgard M.I."/>
        </authorList>
    </citation>
    <scope>NUCLEOTIDE SEQUENCE</scope>
    <source>
        <tissue evidence="1">Shoot tissue taken approximately 20 cm above the soil surface</tissue>
    </source>
</reference>
<name>A0A0A9BFM3_ARUDO</name>